<name>A0A1G9TKH2_9EURY</name>
<dbReference type="PROSITE" id="PS51318">
    <property type="entry name" value="TAT"/>
    <property type="match status" value="1"/>
</dbReference>
<dbReference type="CDD" id="cd13624">
    <property type="entry name" value="PBP2_Arg_Lys_His"/>
    <property type="match status" value="1"/>
</dbReference>
<organism evidence="4 5">
    <name type="scientific">Halogranum gelatinilyticum</name>
    <dbReference type="NCBI Taxonomy" id="660521"/>
    <lineage>
        <taxon>Archaea</taxon>
        <taxon>Methanobacteriati</taxon>
        <taxon>Methanobacteriota</taxon>
        <taxon>Stenosarchaea group</taxon>
        <taxon>Halobacteria</taxon>
        <taxon>Halobacteriales</taxon>
        <taxon>Haloferacaceae</taxon>
    </lineage>
</organism>
<feature type="domain" description="Solute-binding protein family 3/N-terminal" evidence="2">
    <location>
        <begin position="41"/>
        <end position="267"/>
    </location>
</feature>
<feature type="domain" description="Ionotropic glutamate receptor C-terminal" evidence="3">
    <location>
        <begin position="41"/>
        <end position="266"/>
    </location>
</feature>
<proteinExistence type="predicted"/>
<dbReference type="PANTHER" id="PTHR35936">
    <property type="entry name" value="MEMBRANE-BOUND LYTIC MUREIN TRANSGLYCOSYLASE F"/>
    <property type="match status" value="1"/>
</dbReference>
<dbReference type="InterPro" id="IPR001638">
    <property type="entry name" value="Solute-binding_3/MltF_N"/>
</dbReference>
<evidence type="ECO:0000259" key="2">
    <source>
        <dbReference type="SMART" id="SM00062"/>
    </source>
</evidence>
<gene>
    <name evidence="4" type="ORF">SAMN04487949_1801</name>
</gene>
<dbReference type="SUPFAM" id="SSF53850">
    <property type="entry name" value="Periplasmic binding protein-like II"/>
    <property type="match status" value="1"/>
</dbReference>
<dbReference type="Proteomes" id="UP000199451">
    <property type="component" value="Unassembled WGS sequence"/>
</dbReference>
<dbReference type="STRING" id="660521.SAMN04487949_1801"/>
<sequence>MKSFNTSGMSRRTYLKLTGASSAAAVTGLAGCMGGGSGGQTIVAGTAPGFPPFEMKNEDGELVGFDIDLFEAVVDETDYTLEEWSEFEFSSLIPALQNDRIDAIAAAMTINEERQETISFSDPYYNADQSILVANNSDFRPESLDDLSGQRVGAQEGTTGAGVVNSELIEEGKLDESNFNTYGNYVFAVEDLENGNIDAVVLDQPVAQTFESQRDVQVAFVYETGERYGFGIRQDDSDLQSALNDGLATVQDNGTYEEIRNEWFSDA</sequence>
<protein>
    <submittedName>
        <fullName evidence="4">Amino acid ABC transporter substrate-binding protein, PAAT family</fullName>
    </submittedName>
</protein>
<dbReference type="GO" id="GO:0015276">
    <property type="term" value="F:ligand-gated monoatomic ion channel activity"/>
    <property type="evidence" value="ECO:0007669"/>
    <property type="project" value="InterPro"/>
</dbReference>
<dbReference type="InterPro" id="IPR001320">
    <property type="entry name" value="Iontro_rcpt_C"/>
</dbReference>
<dbReference type="SMART" id="SM00062">
    <property type="entry name" value="PBPb"/>
    <property type="match status" value="1"/>
</dbReference>
<dbReference type="RefSeq" id="WP_244509963.1">
    <property type="nucleotide sequence ID" value="NZ_FNHL01000002.1"/>
</dbReference>
<keyword evidence="5" id="KW-1185">Reference proteome</keyword>
<evidence type="ECO:0000259" key="3">
    <source>
        <dbReference type="SMART" id="SM00079"/>
    </source>
</evidence>
<dbReference type="GO" id="GO:0016020">
    <property type="term" value="C:membrane"/>
    <property type="evidence" value="ECO:0007669"/>
    <property type="project" value="InterPro"/>
</dbReference>
<dbReference type="PANTHER" id="PTHR35936:SF17">
    <property type="entry name" value="ARGININE-BINDING EXTRACELLULAR PROTEIN ARTP"/>
    <property type="match status" value="1"/>
</dbReference>
<evidence type="ECO:0000313" key="4">
    <source>
        <dbReference type="EMBL" id="SDM47914.1"/>
    </source>
</evidence>
<dbReference type="Gene3D" id="3.40.190.10">
    <property type="entry name" value="Periplasmic binding protein-like II"/>
    <property type="match status" value="2"/>
</dbReference>
<evidence type="ECO:0000256" key="1">
    <source>
        <dbReference type="ARBA" id="ARBA00022729"/>
    </source>
</evidence>
<dbReference type="Pfam" id="PF00497">
    <property type="entry name" value="SBP_bac_3"/>
    <property type="match status" value="1"/>
</dbReference>
<dbReference type="InterPro" id="IPR006311">
    <property type="entry name" value="TAT_signal"/>
</dbReference>
<dbReference type="SMART" id="SM00079">
    <property type="entry name" value="PBPe"/>
    <property type="match status" value="1"/>
</dbReference>
<keyword evidence="1" id="KW-0732">Signal</keyword>
<dbReference type="EMBL" id="FNHL01000002">
    <property type="protein sequence ID" value="SDM47914.1"/>
    <property type="molecule type" value="Genomic_DNA"/>
</dbReference>
<accession>A0A1G9TKH2</accession>
<dbReference type="PROSITE" id="PS51257">
    <property type="entry name" value="PROKAR_LIPOPROTEIN"/>
    <property type="match status" value="1"/>
</dbReference>
<dbReference type="AlphaFoldDB" id="A0A1G9TKH2"/>
<evidence type="ECO:0000313" key="5">
    <source>
        <dbReference type="Proteomes" id="UP000199451"/>
    </source>
</evidence>
<reference evidence="5" key="1">
    <citation type="submission" date="2016-10" db="EMBL/GenBank/DDBJ databases">
        <authorList>
            <person name="Varghese N."/>
            <person name="Submissions S."/>
        </authorList>
    </citation>
    <scope>NUCLEOTIDE SEQUENCE [LARGE SCALE GENOMIC DNA]</scope>
    <source>
        <strain evidence="5">CGMCC 1.10119</strain>
    </source>
</reference>